<protein>
    <recommendedName>
        <fullName evidence="1">Transposable element P transposase-like RNase H domain-containing protein</fullName>
    </recommendedName>
</protein>
<gene>
    <name evidence="2" type="ORF">BDFB_012786</name>
</gene>
<evidence type="ECO:0000313" key="3">
    <source>
        <dbReference type="Proteomes" id="UP000292052"/>
    </source>
</evidence>
<dbReference type="Proteomes" id="UP000292052">
    <property type="component" value="Unassembled WGS sequence"/>
</dbReference>
<sequence>MTVQKLKNKNDILCVIVFGELAIKAHLSYDRRLMLCSEWKILAIHGQWKKGVAFTFSKGPIKDKDLRPLLVSVIKECHKIGLDVIVTLCDQGDMKTDYDLRAAEDITDFILFIDELFDSLNDNTKIALGGANCENDFTIYDVLSPIAGVSSLQHRQPNIPDLVPHCKKSR</sequence>
<dbReference type="InterPro" id="IPR048365">
    <property type="entry name" value="TNP-like_RNaseH_N"/>
</dbReference>
<keyword evidence="3" id="KW-1185">Reference proteome</keyword>
<accession>A0A482VC30</accession>
<dbReference type="Pfam" id="PF21787">
    <property type="entry name" value="TNP-like_RNaseH_N"/>
    <property type="match status" value="1"/>
</dbReference>
<dbReference type="AlphaFoldDB" id="A0A482VC30"/>
<evidence type="ECO:0000259" key="1">
    <source>
        <dbReference type="Pfam" id="PF21787"/>
    </source>
</evidence>
<dbReference type="OrthoDB" id="7474070at2759"/>
<name>A0A482VC30_ASBVE</name>
<reference evidence="2 3" key="1">
    <citation type="submission" date="2017-03" db="EMBL/GenBank/DDBJ databases">
        <title>Genome of the blue death feigning beetle - Asbolus verrucosus.</title>
        <authorList>
            <person name="Rider S.D."/>
        </authorList>
    </citation>
    <scope>NUCLEOTIDE SEQUENCE [LARGE SCALE GENOMIC DNA]</scope>
    <source>
        <strain evidence="2">Butters</strain>
        <tissue evidence="2">Head and leg muscle</tissue>
    </source>
</reference>
<proteinExistence type="predicted"/>
<feature type="non-terminal residue" evidence="2">
    <location>
        <position position="170"/>
    </location>
</feature>
<feature type="domain" description="Transposable element P transposase-like RNase H" evidence="1">
    <location>
        <begin position="43"/>
        <end position="93"/>
    </location>
</feature>
<dbReference type="EMBL" id="QDEB01115463">
    <property type="protein sequence ID" value="RZB40836.1"/>
    <property type="molecule type" value="Genomic_DNA"/>
</dbReference>
<comment type="caution">
    <text evidence="2">The sequence shown here is derived from an EMBL/GenBank/DDBJ whole genome shotgun (WGS) entry which is preliminary data.</text>
</comment>
<organism evidence="2 3">
    <name type="scientific">Asbolus verrucosus</name>
    <name type="common">Desert ironclad beetle</name>
    <dbReference type="NCBI Taxonomy" id="1661398"/>
    <lineage>
        <taxon>Eukaryota</taxon>
        <taxon>Metazoa</taxon>
        <taxon>Ecdysozoa</taxon>
        <taxon>Arthropoda</taxon>
        <taxon>Hexapoda</taxon>
        <taxon>Insecta</taxon>
        <taxon>Pterygota</taxon>
        <taxon>Neoptera</taxon>
        <taxon>Endopterygota</taxon>
        <taxon>Coleoptera</taxon>
        <taxon>Polyphaga</taxon>
        <taxon>Cucujiformia</taxon>
        <taxon>Tenebrionidae</taxon>
        <taxon>Pimeliinae</taxon>
        <taxon>Asbolus</taxon>
    </lineage>
</organism>
<evidence type="ECO:0000313" key="2">
    <source>
        <dbReference type="EMBL" id="RZB40836.1"/>
    </source>
</evidence>